<dbReference type="PANTHER" id="PTHR12750">
    <property type="entry name" value="DIPHOSPHOINOSITOL PENTAKISPHOSPHATE KINASE"/>
    <property type="match status" value="1"/>
</dbReference>
<dbReference type="GO" id="GO:0032958">
    <property type="term" value="P:inositol phosphate biosynthetic process"/>
    <property type="evidence" value="ECO:0007669"/>
    <property type="project" value="TreeGrafter"/>
</dbReference>
<dbReference type="PANTHER" id="PTHR12750:SF9">
    <property type="entry name" value="INOSITOL HEXAKISPHOSPHATE AND DIPHOSPHOINOSITOL-PENTAKISPHOSPHATE KINASE"/>
    <property type="match status" value="1"/>
</dbReference>
<dbReference type="GO" id="GO:0006020">
    <property type="term" value="P:inositol metabolic process"/>
    <property type="evidence" value="ECO:0007669"/>
    <property type="project" value="TreeGrafter"/>
</dbReference>
<feature type="domain" description="VIP1 N-terminal" evidence="3">
    <location>
        <begin position="169"/>
        <end position="213"/>
    </location>
</feature>
<organism evidence="4 5">
    <name type="scientific">Colocasia esculenta</name>
    <name type="common">Wild taro</name>
    <name type="synonym">Arum esculentum</name>
    <dbReference type="NCBI Taxonomy" id="4460"/>
    <lineage>
        <taxon>Eukaryota</taxon>
        <taxon>Viridiplantae</taxon>
        <taxon>Streptophyta</taxon>
        <taxon>Embryophyta</taxon>
        <taxon>Tracheophyta</taxon>
        <taxon>Spermatophyta</taxon>
        <taxon>Magnoliopsida</taxon>
        <taxon>Liliopsida</taxon>
        <taxon>Araceae</taxon>
        <taxon>Aroideae</taxon>
        <taxon>Colocasieae</taxon>
        <taxon>Colocasia</taxon>
    </lineage>
</organism>
<dbReference type="Pfam" id="PF18086">
    <property type="entry name" value="PPIP5K2_N"/>
    <property type="match status" value="2"/>
</dbReference>
<evidence type="ECO:0000259" key="3">
    <source>
        <dbReference type="Pfam" id="PF18086"/>
    </source>
</evidence>
<dbReference type="GO" id="GO:0000828">
    <property type="term" value="F:inositol hexakisphosphate kinase activity"/>
    <property type="evidence" value="ECO:0007669"/>
    <property type="project" value="TreeGrafter"/>
</dbReference>
<comment type="catalytic activity">
    <reaction evidence="2">
        <text>1D-myo-inositol hexakisphosphate + ATP = 1-diphospho-1D-myo-inositol 2,3,4,5,6-pentakisphosphate + ADP</text>
        <dbReference type="Rhea" id="RHEA:37459"/>
        <dbReference type="ChEBI" id="CHEBI:30616"/>
        <dbReference type="ChEBI" id="CHEBI:58130"/>
        <dbReference type="ChEBI" id="CHEBI:74946"/>
        <dbReference type="ChEBI" id="CHEBI:456216"/>
        <dbReference type="EC" id="2.7.4.24"/>
    </reaction>
    <physiologicalReaction direction="left-to-right" evidence="2">
        <dbReference type="Rhea" id="RHEA:37460"/>
    </physiologicalReaction>
</comment>
<keyword evidence="5" id="KW-1185">Reference proteome</keyword>
<dbReference type="EMBL" id="NMUH01001211">
    <property type="protein sequence ID" value="MQL90113.1"/>
    <property type="molecule type" value="Genomic_DNA"/>
</dbReference>
<name>A0A843VC70_COLES</name>
<gene>
    <name evidence="4" type="ORF">Taro_022696</name>
</gene>
<accession>A0A843VC70</accession>
<dbReference type="OrthoDB" id="18042at2759"/>
<evidence type="ECO:0000313" key="5">
    <source>
        <dbReference type="Proteomes" id="UP000652761"/>
    </source>
</evidence>
<dbReference type="AlphaFoldDB" id="A0A843VC70"/>
<feature type="domain" description="VIP1 N-terminal" evidence="3">
    <location>
        <begin position="21"/>
        <end position="61"/>
    </location>
</feature>
<dbReference type="InterPro" id="IPR040557">
    <property type="entry name" value="VIP1_N"/>
</dbReference>
<dbReference type="Gene3D" id="3.40.50.11950">
    <property type="match status" value="2"/>
</dbReference>
<sequence length="213" mass="23155">MENGAEKAASAEARDDAGGKIKIGVCVMEKKAYSAPMSQILDRLQAFGEFEVLVLLHSALAAGSVVKMHIALFPGRHCSDSMALRASSRPPTSGGSFETARLLPGCCVRRHDDNIGAFAPRKSLDHTLVLPFNGRPPRYDVDEDRGNDALPVIVVLRPFPSRRLLANGKIICFGDKVILEEPVANWPICDCLIAFYSSGYPLQKAEAYSALRK</sequence>
<evidence type="ECO:0000313" key="4">
    <source>
        <dbReference type="EMBL" id="MQL90113.1"/>
    </source>
</evidence>
<comment type="catalytic activity">
    <reaction evidence="1">
        <text>5-diphospho-1D-myo-inositol 1,2,3,4,6-pentakisphosphate + ATP + H(+) = 1,5-bis(diphospho)-1D-myo-inositol 2,3,4,6-tetrakisphosphate + ADP</text>
        <dbReference type="Rhea" id="RHEA:10276"/>
        <dbReference type="ChEBI" id="CHEBI:15378"/>
        <dbReference type="ChEBI" id="CHEBI:30616"/>
        <dbReference type="ChEBI" id="CHEBI:58628"/>
        <dbReference type="ChEBI" id="CHEBI:77983"/>
        <dbReference type="ChEBI" id="CHEBI:456216"/>
        <dbReference type="EC" id="2.7.4.24"/>
    </reaction>
    <physiologicalReaction direction="left-to-right" evidence="1">
        <dbReference type="Rhea" id="RHEA:10277"/>
    </physiologicalReaction>
</comment>
<dbReference type="GO" id="GO:0033857">
    <property type="term" value="F:5-diphosphoinositol pentakisphosphate 1-kinase activity"/>
    <property type="evidence" value="ECO:0007669"/>
    <property type="project" value="TreeGrafter"/>
</dbReference>
<dbReference type="Proteomes" id="UP000652761">
    <property type="component" value="Unassembled WGS sequence"/>
</dbReference>
<proteinExistence type="predicted"/>
<evidence type="ECO:0000256" key="2">
    <source>
        <dbReference type="ARBA" id="ARBA00034629"/>
    </source>
</evidence>
<reference evidence="4" key="1">
    <citation type="submission" date="2017-07" db="EMBL/GenBank/DDBJ databases">
        <title>Taro Niue Genome Assembly and Annotation.</title>
        <authorList>
            <person name="Atibalentja N."/>
            <person name="Keating K."/>
            <person name="Fields C.J."/>
        </authorList>
    </citation>
    <scope>NUCLEOTIDE SEQUENCE</scope>
    <source>
        <strain evidence="4">Niue_2</strain>
        <tissue evidence="4">Leaf</tissue>
    </source>
</reference>
<protein>
    <recommendedName>
        <fullName evidence="3">VIP1 N-terminal domain-containing protein</fullName>
    </recommendedName>
</protein>
<comment type="caution">
    <text evidence="4">The sequence shown here is derived from an EMBL/GenBank/DDBJ whole genome shotgun (WGS) entry which is preliminary data.</text>
</comment>
<dbReference type="InterPro" id="IPR037446">
    <property type="entry name" value="His_Pase_VIP1"/>
</dbReference>
<evidence type="ECO:0000256" key="1">
    <source>
        <dbReference type="ARBA" id="ARBA00033696"/>
    </source>
</evidence>